<dbReference type="GO" id="GO:0009245">
    <property type="term" value="P:lipid A biosynthetic process"/>
    <property type="evidence" value="ECO:0007669"/>
    <property type="project" value="UniProtKB-KW"/>
</dbReference>
<evidence type="ECO:0000256" key="9">
    <source>
        <dbReference type="ARBA" id="ARBA00023098"/>
    </source>
</evidence>
<keyword evidence="12" id="KW-0732">Signal</keyword>
<keyword evidence="6 11" id="KW-0812">Transmembrane</keyword>
<dbReference type="Gene3D" id="1.10.3730.20">
    <property type="match status" value="1"/>
</dbReference>
<evidence type="ECO:0000313" key="14">
    <source>
        <dbReference type="EMBL" id="CDN87641.1"/>
    </source>
</evidence>
<evidence type="ECO:0000256" key="1">
    <source>
        <dbReference type="ARBA" id="ARBA00004651"/>
    </source>
</evidence>
<evidence type="ECO:0000313" key="15">
    <source>
        <dbReference type="Proteomes" id="UP000028878"/>
    </source>
</evidence>
<evidence type="ECO:0000259" key="13">
    <source>
        <dbReference type="Pfam" id="PF00892"/>
    </source>
</evidence>
<keyword evidence="2" id="KW-1003">Cell membrane</keyword>
<dbReference type="InterPro" id="IPR037185">
    <property type="entry name" value="EmrE-like"/>
</dbReference>
<feature type="domain" description="EamA" evidence="13">
    <location>
        <begin position="49"/>
        <end position="115"/>
    </location>
</feature>
<dbReference type="GO" id="GO:0022857">
    <property type="term" value="F:transmembrane transporter activity"/>
    <property type="evidence" value="ECO:0007669"/>
    <property type="project" value="InterPro"/>
</dbReference>
<feature type="transmembrane region" description="Helical" evidence="11">
    <location>
        <begin position="98"/>
        <end position="116"/>
    </location>
</feature>
<evidence type="ECO:0000256" key="2">
    <source>
        <dbReference type="ARBA" id="ARBA00022475"/>
    </source>
</evidence>
<protein>
    <submittedName>
        <fullName evidence="14">Permease of the drug metabolite transporter superfamily protein</fullName>
    </submittedName>
</protein>
<reference evidence="15" key="2">
    <citation type="submission" date="2014-11" db="EMBL/GenBank/DDBJ databases">
        <title>Draft genome sequence of Hydrogenophaga intermedia S1.</title>
        <authorList>
            <person name="Gan H.M."/>
            <person name="Chew T.H."/>
            <person name="Stolz A."/>
        </authorList>
    </citation>
    <scope>NUCLEOTIDE SEQUENCE [LARGE SCALE GENOMIC DNA]</scope>
    <source>
        <strain evidence="15">S1</strain>
    </source>
</reference>
<feature type="chain" id="PRO_5009681752" evidence="12">
    <location>
        <begin position="22"/>
        <end position="120"/>
    </location>
</feature>
<sequence length="120" mass="12735" precursor="true">MKTLALLLALVCVLMSSAAQLAMKRGLGPGGADVAGTYAHAFTSPMVWLGLMLYGASAVLWLWVLSRLDVSLAYPLVSLGFVVTMLLGVLWLGEPFSWLRVAGCTLIVVGVSLLALETRL</sequence>
<keyword evidence="5" id="KW-0441">Lipid A biosynthesis</keyword>
<dbReference type="PANTHER" id="PTHR30561:SF9">
    <property type="entry name" value="4-AMINO-4-DEOXY-L-ARABINOSE-PHOSPHOUNDECAPRENOL FLIPPASE SUBUNIT ARNF-RELATED"/>
    <property type="match status" value="1"/>
</dbReference>
<reference evidence="15" key="1">
    <citation type="submission" date="2014-02" db="EMBL/GenBank/DDBJ databases">
        <authorList>
            <person name="Gan H."/>
        </authorList>
    </citation>
    <scope>NUCLEOTIDE SEQUENCE [LARGE SCALE GENOMIC DNA]</scope>
    <source>
        <strain evidence="15">S1</strain>
    </source>
</reference>
<dbReference type="GO" id="GO:0009103">
    <property type="term" value="P:lipopolysaccharide biosynthetic process"/>
    <property type="evidence" value="ECO:0007669"/>
    <property type="project" value="UniProtKB-KW"/>
</dbReference>
<evidence type="ECO:0000256" key="12">
    <source>
        <dbReference type="SAM" id="SignalP"/>
    </source>
</evidence>
<evidence type="ECO:0000256" key="6">
    <source>
        <dbReference type="ARBA" id="ARBA00022692"/>
    </source>
</evidence>
<accession>A0A1L1PSS8</accession>
<keyword evidence="8 11" id="KW-1133">Transmembrane helix</keyword>
<organism evidence="14 15">
    <name type="scientific">Hydrogenophaga intermedia</name>
    <dbReference type="NCBI Taxonomy" id="65786"/>
    <lineage>
        <taxon>Bacteria</taxon>
        <taxon>Pseudomonadati</taxon>
        <taxon>Pseudomonadota</taxon>
        <taxon>Betaproteobacteria</taxon>
        <taxon>Burkholderiales</taxon>
        <taxon>Comamonadaceae</taxon>
        <taxon>Hydrogenophaga</taxon>
    </lineage>
</organism>
<proteinExistence type="predicted"/>
<dbReference type="InterPro" id="IPR000390">
    <property type="entry name" value="Small_drug/metabolite_transptr"/>
</dbReference>
<keyword evidence="4" id="KW-0997">Cell inner membrane</keyword>
<name>A0A1L1PSS8_HYDIT</name>
<dbReference type="SUPFAM" id="SSF103481">
    <property type="entry name" value="Multidrug resistance efflux transporter EmrE"/>
    <property type="match status" value="1"/>
</dbReference>
<dbReference type="Pfam" id="PF00892">
    <property type="entry name" value="EamA"/>
    <property type="match status" value="1"/>
</dbReference>
<evidence type="ECO:0000256" key="3">
    <source>
        <dbReference type="ARBA" id="ARBA00022516"/>
    </source>
</evidence>
<dbReference type="GO" id="GO:0005886">
    <property type="term" value="C:plasma membrane"/>
    <property type="evidence" value="ECO:0007669"/>
    <property type="project" value="UniProtKB-SubCell"/>
</dbReference>
<keyword evidence="7" id="KW-0448">Lipopolysaccharide biosynthesis</keyword>
<feature type="transmembrane region" description="Helical" evidence="11">
    <location>
        <begin position="42"/>
        <end position="65"/>
    </location>
</feature>
<evidence type="ECO:0000256" key="7">
    <source>
        <dbReference type="ARBA" id="ARBA00022985"/>
    </source>
</evidence>
<feature type="transmembrane region" description="Helical" evidence="11">
    <location>
        <begin position="72"/>
        <end position="92"/>
    </location>
</feature>
<gene>
    <name evidence="14" type="ORF">BN948_02066</name>
</gene>
<keyword evidence="9" id="KW-0443">Lipid metabolism</keyword>
<keyword evidence="3" id="KW-0444">Lipid biosynthesis</keyword>
<evidence type="ECO:0000256" key="8">
    <source>
        <dbReference type="ARBA" id="ARBA00022989"/>
    </source>
</evidence>
<dbReference type="PANTHER" id="PTHR30561">
    <property type="entry name" value="SMR FAMILY PROTON-DEPENDENT DRUG EFFLUX TRANSPORTER SUGE"/>
    <property type="match status" value="1"/>
</dbReference>
<comment type="subcellular location">
    <subcellularLocation>
        <location evidence="1">Cell membrane</location>
        <topology evidence="1">Multi-pass membrane protein</topology>
    </subcellularLocation>
</comment>
<evidence type="ECO:0000256" key="5">
    <source>
        <dbReference type="ARBA" id="ARBA00022556"/>
    </source>
</evidence>
<dbReference type="AlphaFoldDB" id="A0A1L1PSS8"/>
<dbReference type="InterPro" id="IPR000620">
    <property type="entry name" value="EamA_dom"/>
</dbReference>
<evidence type="ECO:0000256" key="4">
    <source>
        <dbReference type="ARBA" id="ARBA00022519"/>
    </source>
</evidence>
<dbReference type="RefSeq" id="WP_009519410.1">
    <property type="nucleotide sequence ID" value="NZ_CCAE010000013.1"/>
</dbReference>
<evidence type="ECO:0000256" key="10">
    <source>
        <dbReference type="ARBA" id="ARBA00023136"/>
    </source>
</evidence>
<feature type="signal peptide" evidence="12">
    <location>
        <begin position="1"/>
        <end position="21"/>
    </location>
</feature>
<dbReference type="Proteomes" id="UP000028878">
    <property type="component" value="Unassembled WGS sequence"/>
</dbReference>
<dbReference type="EMBL" id="CCAE010000013">
    <property type="protein sequence ID" value="CDN87641.1"/>
    <property type="molecule type" value="Genomic_DNA"/>
</dbReference>
<keyword evidence="10 11" id="KW-0472">Membrane</keyword>
<keyword evidence="15" id="KW-1185">Reference proteome</keyword>
<evidence type="ECO:0000256" key="11">
    <source>
        <dbReference type="SAM" id="Phobius"/>
    </source>
</evidence>